<organism evidence="1 2">
    <name type="scientific">Gymnopus androsaceus JB14</name>
    <dbReference type="NCBI Taxonomy" id="1447944"/>
    <lineage>
        <taxon>Eukaryota</taxon>
        <taxon>Fungi</taxon>
        <taxon>Dikarya</taxon>
        <taxon>Basidiomycota</taxon>
        <taxon>Agaricomycotina</taxon>
        <taxon>Agaricomycetes</taxon>
        <taxon>Agaricomycetidae</taxon>
        <taxon>Agaricales</taxon>
        <taxon>Marasmiineae</taxon>
        <taxon>Omphalotaceae</taxon>
        <taxon>Gymnopus</taxon>
    </lineage>
</organism>
<name>A0A6A4GQU6_9AGAR</name>
<protein>
    <submittedName>
        <fullName evidence="1">Uncharacterized protein</fullName>
    </submittedName>
</protein>
<evidence type="ECO:0000313" key="2">
    <source>
        <dbReference type="Proteomes" id="UP000799118"/>
    </source>
</evidence>
<evidence type="ECO:0000313" key="1">
    <source>
        <dbReference type="EMBL" id="KAE9387796.1"/>
    </source>
</evidence>
<proteinExistence type="predicted"/>
<sequence length="219" mass="24529">MAVDPRSIAKLKDTMNKMSAVCHHMSLGNQLQKSLHAAATTMAPGPTPQDSTSTGIVFDETNLTTAPALWNGVMIQLNSSGQLDVELVWETVWELYKAKFHLEMLHVKRRMVPEPLGHDEQAVMAQEICFKWESIELSAPTCQVVVFATWLYMMAYLVVNFAELPFHGSELRFIGYIWDNGSHSFSYIQEVAESYGFNLIPVSQIPYSPAMDLEVGNKG</sequence>
<accession>A0A6A4GQU6</accession>
<gene>
    <name evidence="1" type="ORF">BT96DRAFT_948096</name>
</gene>
<dbReference type="Proteomes" id="UP000799118">
    <property type="component" value="Unassembled WGS sequence"/>
</dbReference>
<dbReference type="EMBL" id="ML769780">
    <property type="protein sequence ID" value="KAE9387796.1"/>
    <property type="molecule type" value="Genomic_DNA"/>
</dbReference>
<dbReference type="AlphaFoldDB" id="A0A6A4GQU6"/>
<keyword evidence="2" id="KW-1185">Reference proteome</keyword>
<reference evidence="1" key="1">
    <citation type="journal article" date="2019" name="Environ. Microbiol.">
        <title>Fungal ecological strategies reflected in gene transcription - a case study of two litter decomposers.</title>
        <authorList>
            <person name="Barbi F."/>
            <person name="Kohler A."/>
            <person name="Barry K."/>
            <person name="Baskaran P."/>
            <person name="Daum C."/>
            <person name="Fauchery L."/>
            <person name="Ihrmark K."/>
            <person name="Kuo A."/>
            <person name="LaButti K."/>
            <person name="Lipzen A."/>
            <person name="Morin E."/>
            <person name="Grigoriev I.V."/>
            <person name="Henrissat B."/>
            <person name="Lindahl B."/>
            <person name="Martin F."/>
        </authorList>
    </citation>
    <scope>NUCLEOTIDE SEQUENCE</scope>
    <source>
        <strain evidence="1">JB14</strain>
    </source>
</reference>